<name>S2IV32_MUCC1</name>
<reference evidence="3" key="1">
    <citation type="submission" date="2013-05" db="EMBL/GenBank/DDBJ databases">
        <title>The Genome sequence of Mucor circinelloides f. circinelloides 1006PhL.</title>
        <authorList>
            <consortium name="The Broad Institute Genomics Platform"/>
            <person name="Cuomo C."/>
            <person name="Earl A."/>
            <person name="Findley K."/>
            <person name="Lee S.C."/>
            <person name="Walker B."/>
            <person name="Young S."/>
            <person name="Zeng Q."/>
            <person name="Gargeya S."/>
            <person name="Fitzgerald M."/>
            <person name="Haas B."/>
            <person name="Abouelleil A."/>
            <person name="Allen A.W."/>
            <person name="Alvarado L."/>
            <person name="Arachchi H.M."/>
            <person name="Berlin A.M."/>
            <person name="Chapman S.B."/>
            <person name="Gainer-Dewar J."/>
            <person name="Goldberg J."/>
            <person name="Griggs A."/>
            <person name="Gujja S."/>
            <person name="Hansen M."/>
            <person name="Howarth C."/>
            <person name="Imamovic A."/>
            <person name="Ireland A."/>
            <person name="Larimer J."/>
            <person name="McCowan C."/>
            <person name="Murphy C."/>
            <person name="Pearson M."/>
            <person name="Poon T.W."/>
            <person name="Priest M."/>
            <person name="Roberts A."/>
            <person name="Saif S."/>
            <person name="Shea T."/>
            <person name="Sisk P."/>
            <person name="Sykes S."/>
            <person name="Wortman J."/>
            <person name="Nusbaum C."/>
            <person name="Birren B."/>
        </authorList>
    </citation>
    <scope>NUCLEOTIDE SEQUENCE [LARGE SCALE GENOMIC DNA]</scope>
    <source>
        <strain evidence="3">1006PhL</strain>
    </source>
</reference>
<dbReference type="eggNOG" id="KOG4339">
    <property type="taxonomic scope" value="Eukaryota"/>
</dbReference>
<sequence>MTASSTTDAIVDGMKTMTLDYNHADYHYYTDDTTSDSTVTATTKDLSRHVPRTSTEKRNDWMDEIEHSFESSCNDNNYTLDDFSAHETTIMQSYLEPNCPDLVDPSPLPRRRKSKFSVIKSKVKRVFCIASPPTSHHQQQKQQVLMQSSLPVFPTTATSTCNSSVDTRWNPSIDSSICSSSTLRPPDQTSTHSNNSNASSFKSYPYQNSCGFHRSNSSSPFTAAQKQQRHSTVSRIKNRFSRTPSLGTLPMSVPAPPIKGILKKQTNATTTTTKPAKTMRPSLTRPVSALLPTDPRQQRKKRWSTTRFSVYSSNQNTKKRYSVFSVMNHDKRRSQPLQRTSLPAEQGRVHFNTYLDVQETYAKGDYDRSSDPDAVCNRLTAVTATQIKRELNYFKLHEMEVHDFSREYTHFFT</sequence>
<dbReference type="STRING" id="1220926.S2IV32"/>
<dbReference type="InParanoid" id="S2IV32"/>
<evidence type="ECO:0000256" key="1">
    <source>
        <dbReference type="SAM" id="MobiDB-lite"/>
    </source>
</evidence>
<dbReference type="Proteomes" id="UP000014254">
    <property type="component" value="Unassembled WGS sequence"/>
</dbReference>
<dbReference type="PANTHER" id="PTHR12751">
    <property type="entry name" value="PHOSPHATASE AND ACTIN REGULATOR PHACTR"/>
    <property type="match status" value="1"/>
</dbReference>
<protein>
    <submittedName>
        <fullName evidence="2">Uncharacterized protein</fullName>
    </submittedName>
</protein>
<evidence type="ECO:0000313" key="2">
    <source>
        <dbReference type="EMBL" id="EPB81506.1"/>
    </source>
</evidence>
<evidence type="ECO:0000313" key="3">
    <source>
        <dbReference type="Proteomes" id="UP000014254"/>
    </source>
</evidence>
<dbReference type="GO" id="GO:0003779">
    <property type="term" value="F:actin binding"/>
    <property type="evidence" value="ECO:0007669"/>
    <property type="project" value="TreeGrafter"/>
</dbReference>
<dbReference type="EMBL" id="KE124169">
    <property type="protein sequence ID" value="EPB81506.1"/>
    <property type="molecule type" value="Genomic_DNA"/>
</dbReference>
<dbReference type="AlphaFoldDB" id="S2IV32"/>
<feature type="region of interest" description="Disordered" evidence="1">
    <location>
        <begin position="177"/>
        <end position="200"/>
    </location>
</feature>
<dbReference type="OrthoDB" id="5563016at2759"/>
<dbReference type="GO" id="GO:0030036">
    <property type="term" value="P:actin cytoskeleton organization"/>
    <property type="evidence" value="ECO:0007669"/>
    <property type="project" value="TreeGrafter"/>
</dbReference>
<organism evidence="2 3">
    <name type="scientific">Mucor circinelloides f. circinelloides (strain 1006PhL)</name>
    <name type="common">Mucormycosis agent</name>
    <name type="synonym">Calyptromyces circinelloides</name>
    <dbReference type="NCBI Taxonomy" id="1220926"/>
    <lineage>
        <taxon>Eukaryota</taxon>
        <taxon>Fungi</taxon>
        <taxon>Fungi incertae sedis</taxon>
        <taxon>Mucoromycota</taxon>
        <taxon>Mucoromycotina</taxon>
        <taxon>Mucoromycetes</taxon>
        <taxon>Mucorales</taxon>
        <taxon>Mucorineae</taxon>
        <taxon>Mucoraceae</taxon>
        <taxon>Mucor</taxon>
    </lineage>
</organism>
<dbReference type="PANTHER" id="PTHR12751:SF18">
    <property type="entry name" value="PHOSPHATASE AND ACTIN REGULATOR 1"/>
    <property type="match status" value="1"/>
</dbReference>
<proteinExistence type="predicted"/>
<gene>
    <name evidence="2" type="ORF">HMPREF1544_11768</name>
</gene>
<feature type="region of interest" description="Disordered" evidence="1">
    <location>
        <begin position="215"/>
        <end position="236"/>
    </location>
</feature>
<dbReference type="VEuPathDB" id="FungiDB:HMPREF1544_11768"/>
<accession>S2IV32</accession>
<keyword evidence="3" id="KW-1185">Reference proteome</keyword>
<dbReference type="OMA" id="AHETTIM"/>